<reference evidence="7" key="1">
    <citation type="submission" date="2014-07" db="EMBL/GenBank/DDBJ databases">
        <authorList>
            <person name="Urmite Genomes Urmite Genomes"/>
        </authorList>
    </citation>
    <scope>NUCLEOTIDE SEQUENCE</scope>
    <source>
        <strain evidence="7">11W110_air</strain>
    </source>
</reference>
<feature type="region of interest" description="Disordered" evidence="5">
    <location>
        <begin position="1"/>
        <end position="36"/>
    </location>
</feature>
<protein>
    <submittedName>
        <fullName evidence="7">8-oxoguanine deaminase</fullName>
    </submittedName>
</protein>
<evidence type="ECO:0000256" key="4">
    <source>
        <dbReference type="ARBA" id="ARBA00022833"/>
    </source>
</evidence>
<keyword evidence="4" id="KW-0862">Zinc</keyword>
<sequence>MTALSAGAGPDAGRDPETGRGQDAGRGPDMETSGARAVELPGPVNAHSHAFHRLLRGRTHARGPASGPDSFWTWRTQMYRYADRLDPAAYRDLATAVYAELAAAGYTAVGEFHYLHHTPGAREHAMALALADAALDVGIRLTLLDACYLQGGLDSGGRVLPLSPEQARFADADAAAWARRHRSLRAALAERAAASGRGRRGLLRLGAAVHSVRAVPAAALPTIAAALDPGEPLHAHVSEQPAENAACEAAYGCTPTELFARAGLLGPHFTAVHATHLTPGDIALLGGARANVALCPTTEADLGDGIGPARALADAGAVLGLGSDQHAVVDPFLEMRALEHGERLASGQRARFTPEQLTAAAADGGRRALGLPQTAAADRILVDAGSVRTAGSAPGQLPMSATAADVLEVQVAGDVIARNGRHVRLGDPAQLYREFFARWPQFRAAAP</sequence>
<accession>A0A078MWB7</accession>
<evidence type="ECO:0000256" key="1">
    <source>
        <dbReference type="ARBA" id="ARBA00001947"/>
    </source>
</evidence>
<evidence type="ECO:0000313" key="7">
    <source>
        <dbReference type="EMBL" id="CEA09737.1"/>
    </source>
</evidence>
<dbReference type="PATRIC" id="fig|1461584.3.peg.3083"/>
<dbReference type="SUPFAM" id="SSF51556">
    <property type="entry name" value="Metallo-dependent hydrolases"/>
    <property type="match status" value="1"/>
</dbReference>
<dbReference type="GO" id="GO:0019239">
    <property type="term" value="F:deaminase activity"/>
    <property type="evidence" value="ECO:0007669"/>
    <property type="project" value="TreeGrafter"/>
</dbReference>
<dbReference type="PANTHER" id="PTHR11271">
    <property type="entry name" value="GUANINE DEAMINASE"/>
    <property type="match status" value="1"/>
</dbReference>
<evidence type="ECO:0000256" key="5">
    <source>
        <dbReference type="SAM" id="MobiDB-lite"/>
    </source>
</evidence>
<dbReference type="InterPro" id="IPR051607">
    <property type="entry name" value="Metallo-dep_hydrolases"/>
</dbReference>
<dbReference type="GO" id="GO:0005829">
    <property type="term" value="C:cytosol"/>
    <property type="evidence" value="ECO:0007669"/>
    <property type="project" value="TreeGrafter"/>
</dbReference>
<dbReference type="Gene3D" id="3.20.20.140">
    <property type="entry name" value="Metal-dependent hydrolases"/>
    <property type="match status" value="1"/>
</dbReference>
<dbReference type="PANTHER" id="PTHR11271:SF48">
    <property type="entry name" value="AMIDOHYDROLASE-RELATED DOMAIN-CONTAINING PROTEIN"/>
    <property type="match status" value="1"/>
</dbReference>
<dbReference type="EMBL" id="LN483072">
    <property type="protein sequence ID" value="CEA09737.1"/>
    <property type="molecule type" value="Genomic_DNA"/>
</dbReference>
<dbReference type="NCBIfam" id="NF006681">
    <property type="entry name" value="PRK09229.1-2"/>
    <property type="match status" value="1"/>
</dbReference>
<organism evidence="7">
    <name type="scientific">Arthrobacter saudimassiliensis</name>
    <dbReference type="NCBI Taxonomy" id="1461584"/>
    <lineage>
        <taxon>Bacteria</taxon>
        <taxon>Bacillati</taxon>
        <taxon>Actinomycetota</taxon>
        <taxon>Actinomycetes</taxon>
        <taxon>Micrococcales</taxon>
        <taxon>Micrococcaceae</taxon>
        <taxon>Arthrobacter</taxon>
    </lineage>
</organism>
<dbReference type="GO" id="GO:0046872">
    <property type="term" value="F:metal ion binding"/>
    <property type="evidence" value="ECO:0007669"/>
    <property type="project" value="UniProtKB-KW"/>
</dbReference>
<evidence type="ECO:0000256" key="3">
    <source>
        <dbReference type="ARBA" id="ARBA00022801"/>
    </source>
</evidence>
<keyword evidence="2" id="KW-0479">Metal-binding</keyword>
<dbReference type="InterPro" id="IPR006680">
    <property type="entry name" value="Amidohydro-rel"/>
</dbReference>
<dbReference type="Pfam" id="PF01979">
    <property type="entry name" value="Amidohydro_1"/>
    <property type="match status" value="1"/>
</dbReference>
<evidence type="ECO:0000256" key="2">
    <source>
        <dbReference type="ARBA" id="ARBA00022723"/>
    </source>
</evidence>
<evidence type="ECO:0000259" key="6">
    <source>
        <dbReference type="Pfam" id="PF01979"/>
    </source>
</evidence>
<name>A0A078MWB7_9MICC</name>
<comment type="cofactor">
    <cofactor evidence="1">
        <name>Zn(2+)</name>
        <dbReference type="ChEBI" id="CHEBI:29105"/>
    </cofactor>
</comment>
<dbReference type="AlphaFoldDB" id="A0A078MWB7"/>
<dbReference type="InterPro" id="IPR032466">
    <property type="entry name" value="Metal_Hydrolase"/>
</dbReference>
<keyword evidence="3" id="KW-0378">Hydrolase</keyword>
<dbReference type="InterPro" id="IPR011059">
    <property type="entry name" value="Metal-dep_hydrolase_composite"/>
</dbReference>
<dbReference type="Gene3D" id="2.30.40.10">
    <property type="entry name" value="Urease, subunit C, domain 1"/>
    <property type="match status" value="1"/>
</dbReference>
<proteinExistence type="predicted"/>
<feature type="domain" description="Amidohydrolase-related" evidence="6">
    <location>
        <begin position="40"/>
        <end position="373"/>
    </location>
</feature>
<gene>
    <name evidence="7" type="ORF">BN1051_03109</name>
</gene>